<evidence type="ECO:0000313" key="2">
    <source>
        <dbReference type="Proteomes" id="UP001360560"/>
    </source>
</evidence>
<accession>A0AAV5QSU9</accession>
<proteinExistence type="predicted"/>
<organism evidence="1 2">
    <name type="scientific">Saccharomycopsis crataegensis</name>
    <dbReference type="NCBI Taxonomy" id="43959"/>
    <lineage>
        <taxon>Eukaryota</taxon>
        <taxon>Fungi</taxon>
        <taxon>Dikarya</taxon>
        <taxon>Ascomycota</taxon>
        <taxon>Saccharomycotina</taxon>
        <taxon>Saccharomycetes</taxon>
        <taxon>Saccharomycopsidaceae</taxon>
        <taxon>Saccharomycopsis</taxon>
    </lineage>
</organism>
<dbReference type="EMBL" id="BTFZ01000012">
    <property type="protein sequence ID" value="GMM37636.1"/>
    <property type="molecule type" value="Genomic_DNA"/>
</dbReference>
<comment type="caution">
    <text evidence="1">The sequence shown here is derived from an EMBL/GenBank/DDBJ whole genome shotgun (WGS) entry which is preliminary data.</text>
</comment>
<dbReference type="AlphaFoldDB" id="A0AAV5QSU9"/>
<dbReference type="GeneID" id="90075611"/>
<dbReference type="Proteomes" id="UP001360560">
    <property type="component" value="Unassembled WGS sequence"/>
</dbReference>
<sequence length="115" mass="12575">MRPGTKPKRGFEIIIPEGLAVHHALRGPEKCGIIAQKDYFPGQTITTIKPSIQVLNSFKSSYTHEYLGNSCANCSKIIPKVVFSSQSQKKGILGGDLERRSTSVGPCAKCHVVQY</sequence>
<dbReference type="RefSeq" id="XP_064854632.1">
    <property type="nucleotide sequence ID" value="XM_064998560.1"/>
</dbReference>
<name>A0AAV5QSU9_9ASCO</name>
<protein>
    <submittedName>
        <fullName evidence="1">Uncharacterized protein</fullName>
    </submittedName>
</protein>
<gene>
    <name evidence="1" type="ORF">DASC09_049610</name>
</gene>
<evidence type="ECO:0000313" key="1">
    <source>
        <dbReference type="EMBL" id="GMM37636.1"/>
    </source>
</evidence>
<reference evidence="1 2" key="1">
    <citation type="journal article" date="2023" name="Elife">
        <title>Identification of key yeast species and microbe-microbe interactions impacting larval growth of Drosophila in the wild.</title>
        <authorList>
            <person name="Mure A."/>
            <person name="Sugiura Y."/>
            <person name="Maeda R."/>
            <person name="Honda K."/>
            <person name="Sakurai N."/>
            <person name="Takahashi Y."/>
            <person name="Watada M."/>
            <person name="Katoh T."/>
            <person name="Gotoh A."/>
            <person name="Gotoh Y."/>
            <person name="Taniguchi I."/>
            <person name="Nakamura K."/>
            <person name="Hayashi T."/>
            <person name="Katayama T."/>
            <person name="Uemura T."/>
            <person name="Hattori Y."/>
        </authorList>
    </citation>
    <scope>NUCLEOTIDE SEQUENCE [LARGE SCALE GENOMIC DNA]</scope>
    <source>
        <strain evidence="1 2">SC-9</strain>
    </source>
</reference>
<keyword evidence="2" id="KW-1185">Reference proteome</keyword>